<feature type="compositionally biased region" description="Basic and acidic residues" evidence="1">
    <location>
        <begin position="1"/>
        <end position="16"/>
    </location>
</feature>
<reference evidence="2" key="1">
    <citation type="submission" date="2020-06" db="EMBL/GenBank/DDBJ databases">
        <authorList>
            <person name="Li T."/>
            <person name="Hu X."/>
            <person name="Zhang T."/>
            <person name="Song X."/>
            <person name="Zhang H."/>
            <person name="Dai N."/>
            <person name="Sheng W."/>
            <person name="Hou X."/>
            <person name="Wei L."/>
        </authorList>
    </citation>
    <scope>NUCLEOTIDE SEQUENCE</scope>
    <source>
        <strain evidence="2">G02</strain>
        <tissue evidence="2">Leaf</tissue>
    </source>
</reference>
<sequence length="69" mass="8056">MANDDEKTERKSDEKSRRRMTRSRRRSNDRLWLKVQSTRRKERSRSVVDSDSPEGEESIGVDSGGMVVE</sequence>
<organism evidence="2">
    <name type="scientific">Sesamum radiatum</name>
    <name type="common">Black benniseed</name>
    <dbReference type="NCBI Taxonomy" id="300843"/>
    <lineage>
        <taxon>Eukaryota</taxon>
        <taxon>Viridiplantae</taxon>
        <taxon>Streptophyta</taxon>
        <taxon>Embryophyta</taxon>
        <taxon>Tracheophyta</taxon>
        <taxon>Spermatophyta</taxon>
        <taxon>Magnoliopsida</taxon>
        <taxon>eudicotyledons</taxon>
        <taxon>Gunneridae</taxon>
        <taxon>Pentapetalae</taxon>
        <taxon>asterids</taxon>
        <taxon>lamiids</taxon>
        <taxon>Lamiales</taxon>
        <taxon>Pedaliaceae</taxon>
        <taxon>Sesamum</taxon>
    </lineage>
</organism>
<dbReference type="EMBL" id="JACGWJ010000019">
    <property type="protein sequence ID" value="KAL0345542.1"/>
    <property type="molecule type" value="Genomic_DNA"/>
</dbReference>
<protein>
    <submittedName>
        <fullName evidence="2">Uncharacterized protein</fullName>
    </submittedName>
</protein>
<evidence type="ECO:0000313" key="2">
    <source>
        <dbReference type="EMBL" id="KAL0345542.1"/>
    </source>
</evidence>
<proteinExistence type="predicted"/>
<gene>
    <name evidence="2" type="ORF">Sradi_4385500</name>
</gene>
<dbReference type="AlphaFoldDB" id="A0AAW2NNS7"/>
<comment type="caution">
    <text evidence="2">The sequence shown here is derived from an EMBL/GenBank/DDBJ whole genome shotgun (WGS) entry which is preliminary data.</text>
</comment>
<name>A0AAW2NNS7_SESRA</name>
<evidence type="ECO:0000256" key="1">
    <source>
        <dbReference type="SAM" id="MobiDB-lite"/>
    </source>
</evidence>
<accession>A0AAW2NNS7</accession>
<feature type="region of interest" description="Disordered" evidence="1">
    <location>
        <begin position="1"/>
        <end position="69"/>
    </location>
</feature>
<reference evidence="2" key="2">
    <citation type="journal article" date="2024" name="Plant">
        <title>Genomic evolution and insights into agronomic trait innovations of Sesamum species.</title>
        <authorList>
            <person name="Miao H."/>
            <person name="Wang L."/>
            <person name="Qu L."/>
            <person name="Liu H."/>
            <person name="Sun Y."/>
            <person name="Le M."/>
            <person name="Wang Q."/>
            <person name="Wei S."/>
            <person name="Zheng Y."/>
            <person name="Lin W."/>
            <person name="Duan Y."/>
            <person name="Cao H."/>
            <person name="Xiong S."/>
            <person name="Wang X."/>
            <person name="Wei L."/>
            <person name="Li C."/>
            <person name="Ma Q."/>
            <person name="Ju M."/>
            <person name="Zhao R."/>
            <person name="Li G."/>
            <person name="Mu C."/>
            <person name="Tian Q."/>
            <person name="Mei H."/>
            <person name="Zhang T."/>
            <person name="Gao T."/>
            <person name="Zhang H."/>
        </authorList>
    </citation>
    <scope>NUCLEOTIDE SEQUENCE</scope>
    <source>
        <strain evidence="2">G02</strain>
    </source>
</reference>